<reference evidence="2 3" key="1">
    <citation type="journal article" date="2015" name="Nature">
        <title>rRNA introns, odd ribosomes, and small enigmatic genomes across a large radiation of phyla.</title>
        <authorList>
            <person name="Brown C.T."/>
            <person name="Hug L.A."/>
            <person name="Thomas B.C."/>
            <person name="Sharon I."/>
            <person name="Castelle C.J."/>
            <person name="Singh A."/>
            <person name="Wilkins M.J."/>
            <person name="Williams K.H."/>
            <person name="Banfield J.F."/>
        </authorList>
    </citation>
    <scope>NUCLEOTIDE SEQUENCE [LARGE SCALE GENOMIC DNA]</scope>
</reference>
<protein>
    <recommendedName>
        <fullName evidence="4">Carboxypeptidase regulatory-like domain-containing protein</fullName>
    </recommendedName>
</protein>
<feature type="transmembrane region" description="Helical" evidence="1">
    <location>
        <begin position="9"/>
        <end position="28"/>
    </location>
</feature>
<dbReference type="GO" id="GO:0030246">
    <property type="term" value="F:carbohydrate binding"/>
    <property type="evidence" value="ECO:0007669"/>
    <property type="project" value="InterPro"/>
</dbReference>
<dbReference type="InterPro" id="IPR013784">
    <property type="entry name" value="Carb-bd-like_fold"/>
</dbReference>
<dbReference type="STRING" id="1618337.UT28_C0001G0686"/>
<dbReference type="SUPFAM" id="SSF49452">
    <property type="entry name" value="Starch-binding domain-like"/>
    <property type="match status" value="1"/>
</dbReference>
<dbReference type="Proteomes" id="UP000035648">
    <property type="component" value="Chromosome"/>
</dbReference>
<organism evidence="2 3">
    <name type="scientific">Berkelbacteria bacterium GW2011_GWE1_39_12</name>
    <dbReference type="NCBI Taxonomy" id="1618337"/>
    <lineage>
        <taxon>Bacteria</taxon>
        <taxon>Candidatus Berkelbacteria</taxon>
    </lineage>
</organism>
<evidence type="ECO:0000256" key="1">
    <source>
        <dbReference type="SAM" id="Phobius"/>
    </source>
</evidence>
<dbReference type="AlphaFoldDB" id="A0A0G4B4Z4"/>
<keyword evidence="1" id="KW-0472">Membrane</keyword>
<sequence>MLKNKRTRVLLYILSGLVVVAVGILIIGKITGKFSILAADRGSFVPTSSTLTGQIKDEDGAAYVGKVNLLKWAGDHPTSIISTISNAQGVYTFKTSDGSYKVNVSSQGARCLGGITSEPFSVSAGNTTTKNFTLKYYQPYIKGQISYNDTPLAGANVLIRYWNESLKRNFIVADLRSTYKGNYAKYCLDAGKVYTLDATATYHGVWPIGALGITKTLQLPGETINLTLRRD</sequence>
<dbReference type="KEGG" id="bbgw:UT28_C0001G0686"/>
<dbReference type="EMBL" id="CP011213">
    <property type="protein sequence ID" value="AKM82478.1"/>
    <property type="molecule type" value="Genomic_DNA"/>
</dbReference>
<keyword evidence="1" id="KW-1133">Transmembrane helix</keyword>
<evidence type="ECO:0000313" key="3">
    <source>
        <dbReference type="Proteomes" id="UP000035648"/>
    </source>
</evidence>
<dbReference type="Gene3D" id="2.60.40.1120">
    <property type="entry name" value="Carboxypeptidase-like, regulatory domain"/>
    <property type="match status" value="1"/>
</dbReference>
<gene>
    <name evidence="2" type="ORF">UT28_C0001G0686</name>
</gene>
<name>A0A0G4B4Z4_9BACT</name>
<evidence type="ECO:0008006" key="4">
    <source>
        <dbReference type="Google" id="ProtNLM"/>
    </source>
</evidence>
<keyword evidence="1" id="KW-0812">Transmembrane</keyword>
<proteinExistence type="predicted"/>
<accession>A0A0G4B4Z4</accession>
<evidence type="ECO:0000313" key="2">
    <source>
        <dbReference type="EMBL" id="AKM82478.1"/>
    </source>
</evidence>